<evidence type="ECO:0000313" key="11">
    <source>
        <dbReference type="EMBL" id="TLU61694.1"/>
    </source>
</evidence>
<dbReference type="GO" id="GO:0022857">
    <property type="term" value="F:transmembrane transporter activity"/>
    <property type="evidence" value="ECO:0007669"/>
    <property type="project" value="UniProtKB-UniRule"/>
</dbReference>
<name>A0A5R9IGK5_9GAMM</name>
<protein>
    <recommendedName>
        <fullName evidence="9">TRAP transporter small permease protein</fullName>
    </recommendedName>
</protein>
<dbReference type="OrthoDB" id="9795655at2"/>
<dbReference type="EMBL" id="VCBC01000015">
    <property type="protein sequence ID" value="TLU61694.1"/>
    <property type="molecule type" value="Genomic_DNA"/>
</dbReference>
<comment type="function">
    <text evidence="9">Part of the tripartite ATP-independent periplasmic (TRAP) transport system.</text>
</comment>
<reference evidence="11 12" key="1">
    <citation type="submission" date="2019-05" db="EMBL/GenBank/DDBJ databases">
        <title>Genome sequences of Thalassotalea litorea 1K03283.</title>
        <authorList>
            <person name="Zhang D."/>
        </authorList>
    </citation>
    <scope>NUCLEOTIDE SEQUENCE [LARGE SCALE GENOMIC DNA]</scope>
    <source>
        <strain evidence="11 12">MCCC 1K03283</strain>
    </source>
</reference>
<evidence type="ECO:0000256" key="1">
    <source>
        <dbReference type="ARBA" id="ARBA00004429"/>
    </source>
</evidence>
<dbReference type="PANTHER" id="PTHR35011">
    <property type="entry name" value="2,3-DIKETO-L-GULONATE TRAP TRANSPORTER SMALL PERMEASE PROTEIN YIAM"/>
    <property type="match status" value="1"/>
</dbReference>
<dbReference type="InterPro" id="IPR007387">
    <property type="entry name" value="TRAP_DctQ"/>
</dbReference>
<keyword evidence="4 9" id="KW-0997">Cell inner membrane</keyword>
<dbReference type="AlphaFoldDB" id="A0A5R9IGK5"/>
<comment type="subunit">
    <text evidence="9">The complex comprises the extracytoplasmic solute receptor protein and the two transmembrane proteins.</text>
</comment>
<keyword evidence="3" id="KW-1003">Cell membrane</keyword>
<accession>A0A5R9IGK5</accession>
<feature type="transmembrane region" description="Helical" evidence="9">
    <location>
        <begin position="93"/>
        <end position="114"/>
    </location>
</feature>
<keyword evidence="12" id="KW-1185">Reference proteome</keyword>
<proteinExistence type="inferred from homology"/>
<dbReference type="PANTHER" id="PTHR35011:SF4">
    <property type="entry name" value="SLL1102 PROTEIN"/>
    <property type="match status" value="1"/>
</dbReference>
<evidence type="ECO:0000313" key="12">
    <source>
        <dbReference type="Proteomes" id="UP000307790"/>
    </source>
</evidence>
<feature type="domain" description="Tripartite ATP-independent periplasmic transporters DctQ component" evidence="10">
    <location>
        <begin position="31"/>
        <end position="148"/>
    </location>
</feature>
<organism evidence="11 12">
    <name type="scientific">Thalassotalea litorea</name>
    <dbReference type="NCBI Taxonomy" id="2020715"/>
    <lineage>
        <taxon>Bacteria</taxon>
        <taxon>Pseudomonadati</taxon>
        <taxon>Pseudomonadota</taxon>
        <taxon>Gammaproteobacteria</taxon>
        <taxon>Alteromonadales</taxon>
        <taxon>Colwelliaceae</taxon>
        <taxon>Thalassotalea</taxon>
    </lineage>
</organism>
<evidence type="ECO:0000256" key="9">
    <source>
        <dbReference type="RuleBase" id="RU369079"/>
    </source>
</evidence>
<comment type="caution">
    <text evidence="11">The sequence shown here is derived from an EMBL/GenBank/DDBJ whole genome shotgun (WGS) entry which is preliminary data.</text>
</comment>
<evidence type="ECO:0000256" key="4">
    <source>
        <dbReference type="ARBA" id="ARBA00022519"/>
    </source>
</evidence>
<dbReference type="Proteomes" id="UP000307790">
    <property type="component" value="Unassembled WGS sequence"/>
</dbReference>
<dbReference type="Pfam" id="PF04290">
    <property type="entry name" value="DctQ"/>
    <property type="match status" value="1"/>
</dbReference>
<dbReference type="GO" id="GO:0005886">
    <property type="term" value="C:plasma membrane"/>
    <property type="evidence" value="ECO:0007669"/>
    <property type="project" value="UniProtKB-SubCell"/>
</dbReference>
<gene>
    <name evidence="11" type="ORF">FE810_14405</name>
</gene>
<feature type="transmembrane region" description="Helical" evidence="9">
    <location>
        <begin position="144"/>
        <end position="165"/>
    </location>
</feature>
<comment type="subcellular location">
    <subcellularLocation>
        <location evidence="1 9">Cell inner membrane</location>
        <topology evidence="1 9">Multi-pass membrane protein</topology>
    </subcellularLocation>
</comment>
<evidence type="ECO:0000256" key="5">
    <source>
        <dbReference type="ARBA" id="ARBA00022692"/>
    </source>
</evidence>
<evidence type="ECO:0000256" key="8">
    <source>
        <dbReference type="ARBA" id="ARBA00038436"/>
    </source>
</evidence>
<evidence type="ECO:0000256" key="2">
    <source>
        <dbReference type="ARBA" id="ARBA00022448"/>
    </source>
</evidence>
<evidence type="ECO:0000259" key="10">
    <source>
        <dbReference type="Pfam" id="PF04290"/>
    </source>
</evidence>
<feature type="transmembrane region" description="Helical" evidence="9">
    <location>
        <begin position="55"/>
        <end position="72"/>
    </location>
</feature>
<evidence type="ECO:0000256" key="6">
    <source>
        <dbReference type="ARBA" id="ARBA00022989"/>
    </source>
</evidence>
<keyword evidence="7 9" id="KW-0472">Membrane</keyword>
<keyword evidence="5 9" id="KW-0812">Transmembrane</keyword>
<evidence type="ECO:0000256" key="3">
    <source>
        <dbReference type="ARBA" id="ARBA00022475"/>
    </source>
</evidence>
<feature type="transmembrane region" description="Helical" evidence="9">
    <location>
        <begin position="23"/>
        <end position="43"/>
    </location>
</feature>
<dbReference type="InterPro" id="IPR055348">
    <property type="entry name" value="DctQ"/>
</dbReference>
<sequence length="181" mass="20373">MFSLWLAKVVSFIDKLNETLGKLIAWLTLLIVVLTFFVVVLRYGFNIGSIALQESVLYAHATIFMLGAAYTLKHNGHVRVDVFYHRGSEKAQAWINLFGTVFLLFPVMIFMAWISSDFIAASWSILEKSREPGGLPLVYLNKTLIYALAFTLGLQGISEVGRNILILQGKLKIKNESMEQV</sequence>
<dbReference type="RefSeq" id="WP_138320882.1">
    <property type="nucleotide sequence ID" value="NZ_VCBC01000015.1"/>
</dbReference>
<evidence type="ECO:0000256" key="7">
    <source>
        <dbReference type="ARBA" id="ARBA00023136"/>
    </source>
</evidence>
<comment type="similarity">
    <text evidence="8 9">Belongs to the TRAP transporter small permease family.</text>
</comment>
<keyword evidence="6 9" id="KW-1133">Transmembrane helix</keyword>
<keyword evidence="2 9" id="KW-0813">Transport</keyword>